<evidence type="ECO:0000256" key="1">
    <source>
        <dbReference type="SAM" id="MobiDB-lite"/>
    </source>
</evidence>
<feature type="region of interest" description="Disordered" evidence="1">
    <location>
        <begin position="28"/>
        <end position="68"/>
    </location>
</feature>
<comment type="caution">
    <text evidence="2">The sequence shown here is derived from an EMBL/GenBank/DDBJ whole genome shotgun (WGS) entry which is preliminary data.</text>
</comment>
<protein>
    <submittedName>
        <fullName evidence="2">Uncharacterized protein</fullName>
    </submittedName>
</protein>
<evidence type="ECO:0000313" key="2">
    <source>
        <dbReference type="EMBL" id="KAK1368233.1"/>
    </source>
</evidence>
<gene>
    <name evidence="2" type="ORF">POM88_034325</name>
</gene>
<dbReference type="EMBL" id="JAUIZM010000008">
    <property type="protein sequence ID" value="KAK1368233.1"/>
    <property type="molecule type" value="Genomic_DNA"/>
</dbReference>
<dbReference type="Proteomes" id="UP001237642">
    <property type="component" value="Unassembled WGS sequence"/>
</dbReference>
<name>A0AAD8HL17_9APIA</name>
<organism evidence="2 3">
    <name type="scientific">Heracleum sosnowskyi</name>
    <dbReference type="NCBI Taxonomy" id="360622"/>
    <lineage>
        <taxon>Eukaryota</taxon>
        <taxon>Viridiplantae</taxon>
        <taxon>Streptophyta</taxon>
        <taxon>Embryophyta</taxon>
        <taxon>Tracheophyta</taxon>
        <taxon>Spermatophyta</taxon>
        <taxon>Magnoliopsida</taxon>
        <taxon>eudicotyledons</taxon>
        <taxon>Gunneridae</taxon>
        <taxon>Pentapetalae</taxon>
        <taxon>asterids</taxon>
        <taxon>campanulids</taxon>
        <taxon>Apiales</taxon>
        <taxon>Apiaceae</taxon>
        <taxon>Apioideae</taxon>
        <taxon>apioid superclade</taxon>
        <taxon>Tordylieae</taxon>
        <taxon>Tordyliinae</taxon>
        <taxon>Heracleum</taxon>
    </lineage>
</organism>
<dbReference type="AlphaFoldDB" id="A0AAD8HL17"/>
<keyword evidence="3" id="KW-1185">Reference proteome</keyword>
<evidence type="ECO:0000313" key="3">
    <source>
        <dbReference type="Proteomes" id="UP001237642"/>
    </source>
</evidence>
<accession>A0AAD8HL17</accession>
<feature type="compositionally biased region" description="Acidic residues" evidence="1">
    <location>
        <begin position="30"/>
        <end position="48"/>
    </location>
</feature>
<reference evidence="2" key="1">
    <citation type="submission" date="2023-02" db="EMBL/GenBank/DDBJ databases">
        <title>Genome of toxic invasive species Heracleum sosnowskyi carries increased number of genes despite the absence of recent whole-genome duplications.</title>
        <authorList>
            <person name="Schelkunov M."/>
            <person name="Shtratnikova V."/>
            <person name="Makarenko M."/>
            <person name="Klepikova A."/>
            <person name="Omelchenko D."/>
            <person name="Novikova G."/>
            <person name="Obukhova E."/>
            <person name="Bogdanov V."/>
            <person name="Penin A."/>
            <person name="Logacheva M."/>
        </authorList>
    </citation>
    <scope>NUCLEOTIDE SEQUENCE</scope>
    <source>
        <strain evidence="2">Hsosn_3</strain>
        <tissue evidence="2">Leaf</tissue>
    </source>
</reference>
<reference evidence="2" key="2">
    <citation type="submission" date="2023-05" db="EMBL/GenBank/DDBJ databases">
        <authorList>
            <person name="Schelkunov M.I."/>
        </authorList>
    </citation>
    <scope>NUCLEOTIDE SEQUENCE</scope>
    <source>
        <strain evidence="2">Hsosn_3</strain>
        <tissue evidence="2">Leaf</tissue>
    </source>
</reference>
<sequence>MEDIDDELLRFNVIYNLSGIEDFNSFHEIDSDESSDDERDVDDTDESDSTSIDNNERDDISDEANIEGHIPTTQWFTAEEITSNTITDNPCDYANFNMLGDDLFKGQCFADKQIVVDAIKTSHIKQAKNYRVMRSDTNII</sequence>
<proteinExistence type="predicted"/>